<dbReference type="EMBL" id="HBEM01018042">
    <property type="protein sequence ID" value="CAD8453367.1"/>
    <property type="molecule type" value="Transcribed_RNA"/>
</dbReference>
<dbReference type="Gene3D" id="2.60.200.20">
    <property type="match status" value="1"/>
</dbReference>
<accession>A0A7S0DFQ0</accession>
<gene>
    <name evidence="3" type="ORF">LAMO00422_LOCUS12307</name>
</gene>
<sequence length="140" mass="15728">MYNCRLGLEYFMQKNQILMGRMSTAARVDVPMGPDPAISREHARIYYNGTNEGFIVEALGSNGMYVGLKYLAKGERVSVQEKIALKAGNFSCIFDCSPEAADDSDSSMFGAFVDAVEEDKIKLKEVSRRESRNEPKHNFR</sequence>
<protein>
    <recommendedName>
        <fullName evidence="2">FHA domain-containing protein</fullName>
    </recommendedName>
</protein>
<keyword evidence="1" id="KW-0539">Nucleus</keyword>
<dbReference type="Pfam" id="PF00498">
    <property type="entry name" value="FHA"/>
    <property type="match status" value="1"/>
</dbReference>
<dbReference type="SUPFAM" id="SSF49879">
    <property type="entry name" value="SMAD/FHA domain"/>
    <property type="match status" value="1"/>
</dbReference>
<dbReference type="AlphaFoldDB" id="A0A7S0DFQ0"/>
<dbReference type="GO" id="GO:0043565">
    <property type="term" value="F:sequence-specific DNA binding"/>
    <property type="evidence" value="ECO:0007669"/>
    <property type="project" value="TreeGrafter"/>
</dbReference>
<name>A0A7S0DFQ0_9EUKA</name>
<evidence type="ECO:0000256" key="1">
    <source>
        <dbReference type="ARBA" id="ARBA00023242"/>
    </source>
</evidence>
<feature type="domain" description="FHA" evidence="2">
    <location>
        <begin position="17"/>
        <end position="71"/>
    </location>
</feature>
<dbReference type="InterPro" id="IPR000253">
    <property type="entry name" value="FHA_dom"/>
</dbReference>
<evidence type="ECO:0000313" key="3">
    <source>
        <dbReference type="EMBL" id="CAD8453367.1"/>
    </source>
</evidence>
<dbReference type="InterPro" id="IPR008984">
    <property type="entry name" value="SMAD_FHA_dom_sf"/>
</dbReference>
<dbReference type="GO" id="GO:0060962">
    <property type="term" value="P:regulation of ribosomal protein gene transcription by RNA polymerase II"/>
    <property type="evidence" value="ECO:0007669"/>
    <property type="project" value="InterPro"/>
</dbReference>
<dbReference type="PANTHER" id="PTHR21712:SF29">
    <property type="entry name" value="PRE-RRNA-PROCESSING PROTEIN FHL1"/>
    <property type="match status" value="1"/>
</dbReference>
<dbReference type="PROSITE" id="PS50006">
    <property type="entry name" value="FHA_DOMAIN"/>
    <property type="match status" value="1"/>
</dbReference>
<evidence type="ECO:0000259" key="2">
    <source>
        <dbReference type="PROSITE" id="PS50006"/>
    </source>
</evidence>
<organism evidence="3">
    <name type="scientific">Amorphochlora amoebiformis</name>
    <dbReference type="NCBI Taxonomy" id="1561963"/>
    <lineage>
        <taxon>Eukaryota</taxon>
        <taxon>Sar</taxon>
        <taxon>Rhizaria</taxon>
        <taxon>Cercozoa</taxon>
        <taxon>Chlorarachniophyceae</taxon>
        <taxon>Amorphochlora</taxon>
    </lineage>
</organism>
<dbReference type="SMART" id="SM00240">
    <property type="entry name" value="FHA"/>
    <property type="match status" value="1"/>
</dbReference>
<dbReference type="PANTHER" id="PTHR21712">
    <property type="entry name" value="PRE-RRNA-PROCESSING PROTEIN FHL1"/>
    <property type="match status" value="1"/>
</dbReference>
<dbReference type="GO" id="GO:0005634">
    <property type="term" value="C:nucleus"/>
    <property type="evidence" value="ECO:0007669"/>
    <property type="project" value="TreeGrafter"/>
</dbReference>
<dbReference type="InterPro" id="IPR045178">
    <property type="entry name" value="Fhl1/FHA1"/>
</dbReference>
<proteinExistence type="predicted"/>
<reference evidence="3" key="1">
    <citation type="submission" date="2021-01" db="EMBL/GenBank/DDBJ databases">
        <authorList>
            <person name="Corre E."/>
            <person name="Pelletier E."/>
            <person name="Niang G."/>
            <person name="Scheremetjew M."/>
            <person name="Finn R."/>
            <person name="Kale V."/>
            <person name="Holt S."/>
            <person name="Cochrane G."/>
            <person name="Meng A."/>
            <person name="Brown T."/>
            <person name="Cohen L."/>
        </authorList>
    </citation>
    <scope>NUCLEOTIDE SEQUENCE</scope>
    <source>
        <strain evidence="3">CCMP2058</strain>
    </source>
</reference>